<dbReference type="Gene3D" id="3.60.21.70">
    <property type="entry name" value="PhoD-like phosphatase"/>
    <property type="match status" value="1"/>
</dbReference>
<organism evidence="1 2">
    <name type="scientific">Neolewinella aquimaris</name>
    <dbReference type="NCBI Taxonomy" id="1835722"/>
    <lineage>
        <taxon>Bacteria</taxon>
        <taxon>Pseudomonadati</taxon>
        <taxon>Bacteroidota</taxon>
        <taxon>Saprospiria</taxon>
        <taxon>Saprospirales</taxon>
        <taxon>Lewinellaceae</taxon>
        <taxon>Neolewinella</taxon>
    </lineage>
</organism>
<sequence length="541" mass="60737">MKHLFLALAFLVIVSCSRKVPDLTEGEYQQAPFTNLDTLATNDWWNRAENPIIDVKVPRDSVIAFGAYTVADNTLKLTAQLYPLYPQESREVLLEIQRNGKWVEVGRRPVNELGWSTLFRVEDWDTQTTVPYRLRHGTGAVFEGSVRAQPAPDREVVVAAFSCNSNQDRGDRASYVRNVAVVDPDLMFFAGDQSYDHTEHTAAWLKFGQQFRETFRHRPMISIPDDHDIGQGNLWGEGGKIARERAGNDGGYFCHHEYVKMVERCQTSHLPDPYDPTPVEQGIGVYYTSLPLGAVDFAIIEDRKFKSGPNGKIPQMGPRPDHVNDPSYDPATINLPGLKLLGDRQITFLEDWAQDQQAGQMKAVLSATGFCGGAHLHGRNRERLHADLDSNGWPQTGRNKALRAIKAANAVHIAGDQHLPTVIHHGIDEFRDGPWAFVVPASVNDYYSRWWWPEDEQPGENPVADSPLPWTGDYLDGFNNHISMYAYANPDNASNGSGFGVIRFHPATQEVTFECWARDADLRQADAKQFPGWPVTVKVSK</sequence>
<gene>
    <name evidence="1" type="ORF">GGR28_000647</name>
</gene>
<evidence type="ECO:0000313" key="1">
    <source>
        <dbReference type="EMBL" id="MBB4078046.1"/>
    </source>
</evidence>
<evidence type="ECO:0008006" key="3">
    <source>
        <dbReference type="Google" id="ProtNLM"/>
    </source>
</evidence>
<protein>
    <recommendedName>
        <fullName evidence="3">PhoD-like phosphatase metallophosphatase domain-containing protein</fullName>
    </recommendedName>
</protein>
<evidence type="ECO:0000313" key="2">
    <source>
        <dbReference type="Proteomes" id="UP000576209"/>
    </source>
</evidence>
<reference evidence="1 2" key="1">
    <citation type="submission" date="2020-08" db="EMBL/GenBank/DDBJ databases">
        <title>Genomic Encyclopedia of Type Strains, Phase IV (KMG-IV): sequencing the most valuable type-strain genomes for metagenomic binning, comparative biology and taxonomic classification.</title>
        <authorList>
            <person name="Goeker M."/>
        </authorList>
    </citation>
    <scope>NUCLEOTIDE SEQUENCE [LARGE SCALE GENOMIC DNA]</scope>
    <source>
        <strain evidence="1 2">DSM 105137</strain>
    </source>
</reference>
<dbReference type="InterPro" id="IPR029052">
    <property type="entry name" value="Metallo-depent_PP-like"/>
</dbReference>
<dbReference type="InterPro" id="IPR038607">
    <property type="entry name" value="PhoD-like_sf"/>
</dbReference>
<accession>A0A840EAM4</accession>
<name>A0A840EAM4_9BACT</name>
<dbReference type="AlphaFoldDB" id="A0A840EAM4"/>
<dbReference type="EMBL" id="JACIFF010000001">
    <property type="protein sequence ID" value="MBB4078046.1"/>
    <property type="molecule type" value="Genomic_DNA"/>
</dbReference>
<dbReference type="SUPFAM" id="SSF56300">
    <property type="entry name" value="Metallo-dependent phosphatases"/>
    <property type="match status" value="1"/>
</dbReference>
<comment type="caution">
    <text evidence="1">The sequence shown here is derived from an EMBL/GenBank/DDBJ whole genome shotgun (WGS) entry which is preliminary data.</text>
</comment>
<dbReference type="PROSITE" id="PS51257">
    <property type="entry name" value="PROKAR_LIPOPROTEIN"/>
    <property type="match status" value="1"/>
</dbReference>
<keyword evidence="2" id="KW-1185">Reference proteome</keyword>
<proteinExistence type="predicted"/>
<dbReference type="RefSeq" id="WP_183494277.1">
    <property type="nucleotide sequence ID" value="NZ_JACIFF010000001.1"/>
</dbReference>
<dbReference type="Proteomes" id="UP000576209">
    <property type="component" value="Unassembled WGS sequence"/>
</dbReference>